<sequence length="178" mass="20609">MADADSSLSIDVWNTMMDRSRDEKTDVMCQDDTFHNLLWTGKFSCDFTFVSSFHWNTMMDRSRDEKNDDMCQDDTFHNLLRTGKFSCEFTFVHSFSLDTRINHSQDGKNNFVSGRHVLGMRKMTCVRMTRFTVSIKNSSSGPRLISFHQNHMGRQCGKGNLCCLSRNCYSVVCVSKYL</sequence>
<dbReference type="Proteomes" id="UP000807504">
    <property type="component" value="Unassembled WGS sequence"/>
</dbReference>
<organism evidence="1 2">
    <name type="scientific">Argiope bruennichi</name>
    <name type="common">Wasp spider</name>
    <name type="synonym">Aranea bruennichi</name>
    <dbReference type="NCBI Taxonomy" id="94029"/>
    <lineage>
        <taxon>Eukaryota</taxon>
        <taxon>Metazoa</taxon>
        <taxon>Ecdysozoa</taxon>
        <taxon>Arthropoda</taxon>
        <taxon>Chelicerata</taxon>
        <taxon>Arachnida</taxon>
        <taxon>Araneae</taxon>
        <taxon>Araneomorphae</taxon>
        <taxon>Entelegynae</taxon>
        <taxon>Araneoidea</taxon>
        <taxon>Araneidae</taxon>
        <taxon>Argiope</taxon>
    </lineage>
</organism>
<evidence type="ECO:0000313" key="2">
    <source>
        <dbReference type="Proteomes" id="UP000807504"/>
    </source>
</evidence>
<name>A0A8T0FAN4_ARGBR</name>
<dbReference type="EMBL" id="JABXBU010000015">
    <property type="protein sequence ID" value="KAF8787921.1"/>
    <property type="molecule type" value="Genomic_DNA"/>
</dbReference>
<reference evidence="1" key="1">
    <citation type="journal article" date="2020" name="bioRxiv">
        <title>Chromosome-level reference genome of the European wasp spider Argiope bruennichi: a resource for studies on range expansion and evolutionary adaptation.</title>
        <authorList>
            <person name="Sheffer M.M."/>
            <person name="Hoppe A."/>
            <person name="Krehenwinkel H."/>
            <person name="Uhl G."/>
            <person name="Kuss A.W."/>
            <person name="Jensen L."/>
            <person name="Jensen C."/>
            <person name="Gillespie R.G."/>
            <person name="Hoff K.J."/>
            <person name="Prost S."/>
        </authorList>
    </citation>
    <scope>NUCLEOTIDE SEQUENCE</scope>
</reference>
<comment type="caution">
    <text evidence="1">The sequence shown here is derived from an EMBL/GenBank/DDBJ whole genome shotgun (WGS) entry which is preliminary data.</text>
</comment>
<accession>A0A8T0FAN4</accession>
<evidence type="ECO:0000313" key="1">
    <source>
        <dbReference type="EMBL" id="KAF8787921.1"/>
    </source>
</evidence>
<reference evidence="1" key="2">
    <citation type="submission" date="2020-06" db="EMBL/GenBank/DDBJ databases">
        <authorList>
            <person name="Sheffer M."/>
        </authorList>
    </citation>
    <scope>NUCLEOTIDE SEQUENCE</scope>
</reference>
<dbReference type="AlphaFoldDB" id="A0A8T0FAN4"/>
<proteinExistence type="predicted"/>
<gene>
    <name evidence="1" type="ORF">HNY73_009470</name>
</gene>
<protein>
    <submittedName>
        <fullName evidence="1">Uncharacterized protein</fullName>
    </submittedName>
</protein>
<keyword evidence="2" id="KW-1185">Reference proteome</keyword>